<name>A0ABP8RIE2_9PSEU</name>
<comment type="caution">
    <text evidence="1">The sequence shown here is derived from an EMBL/GenBank/DDBJ whole genome shotgun (WGS) entry which is preliminary data.</text>
</comment>
<evidence type="ECO:0000313" key="1">
    <source>
        <dbReference type="EMBL" id="GAA4539186.1"/>
    </source>
</evidence>
<protein>
    <submittedName>
        <fullName evidence="1">Uncharacterized protein</fullName>
    </submittedName>
</protein>
<dbReference type="RefSeq" id="WP_345413193.1">
    <property type="nucleotide sequence ID" value="NZ_BAABGT010000015.1"/>
</dbReference>
<gene>
    <name evidence="1" type="ORF">GCM10023175_10140</name>
</gene>
<organism evidence="1 2">
    <name type="scientific">Pseudonocardia xishanensis</name>
    <dbReference type="NCBI Taxonomy" id="630995"/>
    <lineage>
        <taxon>Bacteria</taxon>
        <taxon>Bacillati</taxon>
        <taxon>Actinomycetota</taxon>
        <taxon>Actinomycetes</taxon>
        <taxon>Pseudonocardiales</taxon>
        <taxon>Pseudonocardiaceae</taxon>
        <taxon>Pseudonocardia</taxon>
    </lineage>
</organism>
<reference evidence="2" key="1">
    <citation type="journal article" date="2019" name="Int. J. Syst. Evol. Microbiol.">
        <title>The Global Catalogue of Microorganisms (GCM) 10K type strain sequencing project: providing services to taxonomists for standard genome sequencing and annotation.</title>
        <authorList>
            <consortium name="The Broad Institute Genomics Platform"/>
            <consortium name="The Broad Institute Genome Sequencing Center for Infectious Disease"/>
            <person name="Wu L."/>
            <person name="Ma J."/>
        </authorList>
    </citation>
    <scope>NUCLEOTIDE SEQUENCE [LARGE SCALE GENOMIC DNA]</scope>
    <source>
        <strain evidence="2">JCM 17906</strain>
    </source>
</reference>
<sequence length="67" mass="7567">MTEQRLEGFADLERTVRPDLLWWQRRLVEGMRRMQVAEQAWLNDVLTSVKARPAVPAGTTVADGAAT</sequence>
<dbReference type="Proteomes" id="UP001501598">
    <property type="component" value="Unassembled WGS sequence"/>
</dbReference>
<keyword evidence="2" id="KW-1185">Reference proteome</keyword>
<evidence type="ECO:0000313" key="2">
    <source>
        <dbReference type="Proteomes" id="UP001501598"/>
    </source>
</evidence>
<proteinExistence type="predicted"/>
<accession>A0ABP8RIE2</accession>
<dbReference type="EMBL" id="BAABGT010000015">
    <property type="protein sequence ID" value="GAA4539186.1"/>
    <property type="molecule type" value="Genomic_DNA"/>
</dbReference>